<dbReference type="RefSeq" id="WP_390357939.1">
    <property type="nucleotide sequence ID" value="NZ_JBHUIZ010000018.1"/>
</dbReference>
<comment type="caution">
    <text evidence="2">The sequence shown here is derived from an EMBL/GenBank/DDBJ whole genome shotgun (WGS) entry which is preliminary data.</text>
</comment>
<dbReference type="Proteomes" id="UP001281447">
    <property type="component" value="Unassembled WGS sequence"/>
</dbReference>
<organism evidence="2 3">
    <name type="scientific">Tigheibacillus halophilus</name>
    <dbReference type="NCBI Taxonomy" id="361280"/>
    <lineage>
        <taxon>Bacteria</taxon>
        <taxon>Bacillati</taxon>
        <taxon>Bacillota</taxon>
        <taxon>Bacilli</taxon>
        <taxon>Bacillales</taxon>
        <taxon>Bacillaceae</taxon>
        <taxon>Tigheibacillus</taxon>
    </lineage>
</organism>
<name>A0ABU5C8T9_9BACI</name>
<sequence>MKKWLATVALGTLLVAGFLFAQDSVPTDYADGEPSILSVGHPSFEL</sequence>
<protein>
    <submittedName>
        <fullName evidence="2">Uncharacterized protein</fullName>
    </submittedName>
</protein>
<feature type="chain" id="PRO_5045097035" evidence="1">
    <location>
        <begin position="22"/>
        <end position="46"/>
    </location>
</feature>
<reference evidence="2 3" key="1">
    <citation type="submission" date="2023-10" db="EMBL/GenBank/DDBJ databases">
        <title>Virgibacillus halophilus 5B73C genome.</title>
        <authorList>
            <person name="Miliotis G."/>
            <person name="Sengupta P."/>
            <person name="Hameed A."/>
            <person name="Chuvochina M."/>
            <person name="Mcdonagh F."/>
            <person name="Simpson A.C."/>
            <person name="Singh N.K."/>
            <person name="Rekha P.D."/>
            <person name="Raman K."/>
            <person name="Hugenholtz P."/>
            <person name="Venkateswaran K."/>
        </authorList>
    </citation>
    <scope>NUCLEOTIDE SEQUENCE [LARGE SCALE GENOMIC DNA]</scope>
    <source>
        <strain evidence="2 3">5B73C</strain>
    </source>
</reference>
<accession>A0ABU5C8T9</accession>
<proteinExistence type="predicted"/>
<evidence type="ECO:0000313" key="3">
    <source>
        <dbReference type="Proteomes" id="UP001281447"/>
    </source>
</evidence>
<dbReference type="EMBL" id="JAWDIP010000003">
    <property type="protein sequence ID" value="MDY0395644.1"/>
    <property type="molecule type" value="Genomic_DNA"/>
</dbReference>
<keyword evidence="3" id="KW-1185">Reference proteome</keyword>
<feature type="signal peptide" evidence="1">
    <location>
        <begin position="1"/>
        <end position="21"/>
    </location>
</feature>
<evidence type="ECO:0000313" key="2">
    <source>
        <dbReference type="EMBL" id="MDY0395644.1"/>
    </source>
</evidence>
<evidence type="ECO:0000256" key="1">
    <source>
        <dbReference type="SAM" id="SignalP"/>
    </source>
</evidence>
<gene>
    <name evidence="2" type="ORF">RWE15_15970</name>
</gene>
<keyword evidence="1" id="KW-0732">Signal</keyword>